<proteinExistence type="predicted"/>
<keyword evidence="1" id="KW-0472">Membrane</keyword>
<evidence type="ECO:0008006" key="4">
    <source>
        <dbReference type="Google" id="ProtNLM"/>
    </source>
</evidence>
<feature type="transmembrane region" description="Helical" evidence="1">
    <location>
        <begin position="12"/>
        <end position="31"/>
    </location>
</feature>
<dbReference type="RefSeq" id="WP_080325908.1">
    <property type="nucleotide sequence ID" value="NZ_FQYW01000013.1"/>
</dbReference>
<evidence type="ECO:0000256" key="1">
    <source>
        <dbReference type="SAM" id="Phobius"/>
    </source>
</evidence>
<evidence type="ECO:0000313" key="2">
    <source>
        <dbReference type="EMBL" id="SHI79381.1"/>
    </source>
</evidence>
<sequence length="349" mass="39008">MSSFAQSVKYRLFAILAVVVVAAIGGVWWYAAYYTNTPEYTIKMIQECIDNHDKEKIKKYIDFDHLLDTSSDALLEGLVDASIPAVGDAKDAVSSFSRMFKAPVIMSLQMAIDNYVENGQWAKGNSADGMGTIDADMVLQKSGLGATTFRKLDSMAVDSDNGTAIAKVRVFQEEANEEFLLDVEFVKKDDGGWQLYEITNLKDFITMVNHSRRDNVKLYLEQSSTIMSNHDTKVMSLEQEVSNILNGGSLGNADTRKALKNIMEDKVVPEWQARKNELEAMSVPPAAGTLHRLRIKICDLHIEYAKGYAKWMDDKNASTIRTADATLKQAKTLEKEAELLTRQVNSHIK</sequence>
<keyword evidence="1" id="KW-0812">Transmembrane</keyword>
<keyword evidence="1" id="KW-1133">Transmembrane helix</keyword>
<reference evidence="2 3" key="1">
    <citation type="submission" date="2016-11" db="EMBL/GenBank/DDBJ databases">
        <authorList>
            <person name="Jaros S."/>
            <person name="Januszkiewicz K."/>
            <person name="Wedrychowicz H."/>
        </authorList>
    </citation>
    <scope>NUCLEOTIDE SEQUENCE [LARGE SCALE GENOMIC DNA]</scope>
    <source>
        <strain evidence="2 3">DSM 3074</strain>
    </source>
</reference>
<dbReference type="EMBL" id="FQYW01000013">
    <property type="protein sequence ID" value="SHI79381.1"/>
    <property type="molecule type" value="Genomic_DNA"/>
</dbReference>
<accession>A0A1M6E1R0</accession>
<gene>
    <name evidence="2" type="ORF">SAMN02745671_01717</name>
</gene>
<evidence type="ECO:0000313" key="3">
    <source>
        <dbReference type="Proteomes" id="UP000191240"/>
    </source>
</evidence>
<dbReference type="OrthoDB" id="1662953at2"/>
<organism evidence="2 3">
    <name type="scientific">Anaerovibrio lipolyticus DSM 3074</name>
    <dbReference type="NCBI Taxonomy" id="1120997"/>
    <lineage>
        <taxon>Bacteria</taxon>
        <taxon>Bacillati</taxon>
        <taxon>Bacillota</taxon>
        <taxon>Negativicutes</taxon>
        <taxon>Selenomonadales</taxon>
        <taxon>Selenomonadaceae</taxon>
        <taxon>Anaerovibrio</taxon>
    </lineage>
</organism>
<name>A0A1M6E1R0_9FIRM</name>
<protein>
    <recommendedName>
        <fullName evidence="4">DUF2939 domain-containing protein</fullName>
    </recommendedName>
</protein>
<dbReference type="AlphaFoldDB" id="A0A1M6E1R0"/>
<dbReference type="Proteomes" id="UP000191240">
    <property type="component" value="Unassembled WGS sequence"/>
</dbReference>